<organism evidence="1 2">
    <name type="scientific">Mucilaginibacter corticis</name>
    <dbReference type="NCBI Taxonomy" id="2597670"/>
    <lineage>
        <taxon>Bacteria</taxon>
        <taxon>Pseudomonadati</taxon>
        <taxon>Bacteroidota</taxon>
        <taxon>Sphingobacteriia</taxon>
        <taxon>Sphingobacteriales</taxon>
        <taxon>Sphingobacteriaceae</taxon>
        <taxon>Mucilaginibacter</taxon>
    </lineage>
</organism>
<dbReference type="AlphaFoldDB" id="A0A556MBN7"/>
<dbReference type="OrthoDB" id="8605367at2"/>
<gene>
    <name evidence="1" type="ORF">FO440_20845</name>
</gene>
<dbReference type="RefSeq" id="WP_144250250.1">
    <property type="nucleotide sequence ID" value="NZ_VLPK01000005.1"/>
</dbReference>
<keyword evidence="2" id="KW-1185">Reference proteome</keyword>
<evidence type="ECO:0008006" key="3">
    <source>
        <dbReference type="Google" id="ProtNLM"/>
    </source>
</evidence>
<sequence length="307" mass="35920">MKGLLMKNCIYSLLFVLVIVSCKNKTTQRSENDTAKKSVKKSNISYQNPLFSQYVDYLKSQDIKVAASNTNAIKKFVELFKGKDARTCDTAFLIYNKFYKKMTESLEDVNEKDSIDLDVFYTYKNGPKNIPPNVIDYVKNLRDNGFDILEEEGSVYVTQDWDFVAKYYYDLVSPSMKEFLQEINIESKQLYLEDGSITIAADTLVDRAAWWEQFETKHANFIWKDEVLATKKEYLNVLLRGSDNTEIFYDRQLNEYFKKAYLYLEKKYPGTETYKLAKPVYELLIQGKKTEADNVLEQYDKRGLLLN</sequence>
<reference evidence="1 2" key="1">
    <citation type="submission" date="2019-07" db="EMBL/GenBank/DDBJ databases">
        <authorList>
            <person name="Huq M.A."/>
        </authorList>
    </citation>
    <scope>NUCLEOTIDE SEQUENCE [LARGE SCALE GENOMIC DNA]</scope>
    <source>
        <strain evidence="1 2">MAH-19</strain>
    </source>
</reference>
<dbReference type="EMBL" id="VLPK01000005">
    <property type="protein sequence ID" value="TSJ37215.1"/>
    <property type="molecule type" value="Genomic_DNA"/>
</dbReference>
<protein>
    <recommendedName>
        <fullName evidence="3">Lipoprotein</fullName>
    </recommendedName>
</protein>
<evidence type="ECO:0000313" key="1">
    <source>
        <dbReference type="EMBL" id="TSJ37215.1"/>
    </source>
</evidence>
<dbReference type="PROSITE" id="PS51257">
    <property type="entry name" value="PROKAR_LIPOPROTEIN"/>
    <property type="match status" value="1"/>
</dbReference>
<evidence type="ECO:0000313" key="2">
    <source>
        <dbReference type="Proteomes" id="UP000318733"/>
    </source>
</evidence>
<name>A0A556MBN7_9SPHI</name>
<accession>A0A556MBN7</accession>
<comment type="caution">
    <text evidence="1">The sequence shown here is derived from an EMBL/GenBank/DDBJ whole genome shotgun (WGS) entry which is preliminary data.</text>
</comment>
<proteinExistence type="predicted"/>
<dbReference type="Proteomes" id="UP000318733">
    <property type="component" value="Unassembled WGS sequence"/>
</dbReference>